<evidence type="ECO:0000313" key="2">
    <source>
        <dbReference type="EMBL" id="CUN86606.1"/>
    </source>
</evidence>
<organism evidence="2 3">
    <name type="scientific">[Ruminococcus] torques</name>
    <dbReference type="NCBI Taxonomy" id="33039"/>
    <lineage>
        <taxon>Bacteria</taxon>
        <taxon>Bacillati</taxon>
        <taxon>Bacillota</taxon>
        <taxon>Clostridia</taxon>
        <taxon>Lachnospirales</taxon>
        <taxon>Lachnospiraceae</taxon>
        <taxon>Mediterraneibacter</taxon>
    </lineage>
</organism>
<feature type="transmembrane region" description="Helical" evidence="1">
    <location>
        <begin position="41"/>
        <end position="61"/>
    </location>
</feature>
<dbReference type="InterPro" id="IPR011733">
    <property type="entry name" value="CHP02185_IM"/>
</dbReference>
<feature type="transmembrane region" description="Helical" evidence="1">
    <location>
        <begin position="112"/>
        <end position="133"/>
    </location>
</feature>
<dbReference type="RefSeq" id="WP_055158760.1">
    <property type="nucleotide sequence ID" value="NZ_CYZO01000010.1"/>
</dbReference>
<dbReference type="Pfam" id="PF09605">
    <property type="entry name" value="Trep_Strep"/>
    <property type="match status" value="1"/>
</dbReference>
<dbReference type="EMBL" id="CYZO01000010">
    <property type="protein sequence ID" value="CUN86606.1"/>
    <property type="molecule type" value="Genomic_DNA"/>
</dbReference>
<name>A0A174AGJ7_9FIRM</name>
<evidence type="ECO:0000256" key="1">
    <source>
        <dbReference type="SAM" id="Phobius"/>
    </source>
</evidence>
<feature type="transmembrane region" description="Helical" evidence="1">
    <location>
        <begin position="14"/>
        <end position="34"/>
    </location>
</feature>
<accession>A0A174AGJ7</accession>
<sequence length="195" mass="21377">MQTENKKGFQVKDLIVTALLSLCALVIYILCAFLSFSPYTMLVVSPLWSLLAAITYFLVAAKTKKPWTLFIFCAITGIYGFYPPMIICCIIAGIISALIAWKTGCTNGKALTISYIIYMVLAAFSGTYIPFLFFSNQTLEQYAGMFGESYLGILQTLVSPVTAIIMLVVVAICAFVGALNAKKLLKKHFKKAGMV</sequence>
<dbReference type="Proteomes" id="UP000095787">
    <property type="component" value="Unassembled WGS sequence"/>
</dbReference>
<dbReference type="NCBIfam" id="TIGR02185">
    <property type="entry name" value="Trep_Strep"/>
    <property type="match status" value="1"/>
</dbReference>
<feature type="transmembrane region" description="Helical" evidence="1">
    <location>
        <begin position="67"/>
        <end position="100"/>
    </location>
</feature>
<feature type="transmembrane region" description="Helical" evidence="1">
    <location>
        <begin position="153"/>
        <end position="181"/>
    </location>
</feature>
<keyword evidence="1" id="KW-0812">Transmembrane</keyword>
<dbReference type="AlphaFoldDB" id="A0A174AGJ7"/>
<keyword evidence="1" id="KW-1133">Transmembrane helix</keyword>
<protein>
    <submittedName>
        <fullName evidence="2">Conserved hypothetical integral membrane protein</fullName>
    </submittedName>
</protein>
<evidence type="ECO:0000313" key="3">
    <source>
        <dbReference type="Proteomes" id="UP000095787"/>
    </source>
</evidence>
<proteinExistence type="predicted"/>
<gene>
    <name evidence="2" type="ORF">ERS852456_01015</name>
</gene>
<reference evidence="2 3" key="1">
    <citation type="submission" date="2015-09" db="EMBL/GenBank/DDBJ databases">
        <authorList>
            <consortium name="Pathogen Informatics"/>
        </authorList>
    </citation>
    <scope>NUCLEOTIDE SEQUENCE [LARGE SCALE GENOMIC DNA]</scope>
    <source>
        <strain evidence="2 3">2789STDY5834841</strain>
    </source>
</reference>
<keyword evidence="1" id="KW-0472">Membrane</keyword>